<protein>
    <submittedName>
        <fullName evidence="1">Uncharacterized protein</fullName>
    </submittedName>
</protein>
<dbReference type="AlphaFoldDB" id="A0A371FPZ1"/>
<organism evidence="1 2">
    <name type="scientific">Mucuna pruriens</name>
    <name type="common">Velvet bean</name>
    <name type="synonym">Dolichos pruriens</name>
    <dbReference type="NCBI Taxonomy" id="157652"/>
    <lineage>
        <taxon>Eukaryota</taxon>
        <taxon>Viridiplantae</taxon>
        <taxon>Streptophyta</taxon>
        <taxon>Embryophyta</taxon>
        <taxon>Tracheophyta</taxon>
        <taxon>Spermatophyta</taxon>
        <taxon>Magnoliopsida</taxon>
        <taxon>eudicotyledons</taxon>
        <taxon>Gunneridae</taxon>
        <taxon>Pentapetalae</taxon>
        <taxon>rosids</taxon>
        <taxon>fabids</taxon>
        <taxon>Fabales</taxon>
        <taxon>Fabaceae</taxon>
        <taxon>Papilionoideae</taxon>
        <taxon>50 kb inversion clade</taxon>
        <taxon>NPAAA clade</taxon>
        <taxon>indigoferoid/millettioid clade</taxon>
        <taxon>Phaseoleae</taxon>
        <taxon>Mucuna</taxon>
    </lineage>
</organism>
<reference evidence="1" key="1">
    <citation type="submission" date="2018-05" db="EMBL/GenBank/DDBJ databases">
        <title>Draft genome of Mucuna pruriens seed.</title>
        <authorList>
            <person name="Nnadi N.E."/>
            <person name="Vos R."/>
            <person name="Hasami M.H."/>
            <person name="Devisetty U.K."/>
            <person name="Aguiy J.C."/>
        </authorList>
    </citation>
    <scope>NUCLEOTIDE SEQUENCE [LARGE SCALE GENOMIC DNA]</scope>
    <source>
        <strain evidence="1">JCA_2017</strain>
    </source>
</reference>
<evidence type="ECO:0000313" key="1">
    <source>
        <dbReference type="EMBL" id="RDX80368.1"/>
    </source>
</evidence>
<gene>
    <name evidence="1" type="ORF">CR513_39091</name>
</gene>
<comment type="caution">
    <text evidence="1">The sequence shown here is derived from an EMBL/GenBank/DDBJ whole genome shotgun (WGS) entry which is preliminary data.</text>
</comment>
<accession>A0A371FPZ1</accession>
<keyword evidence="2" id="KW-1185">Reference proteome</keyword>
<name>A0A371FPZ1_MUCPR</name>
<evidence type="ECO:0000313" key="2">
    <source>
        <dbReference type="Proteomes" id="UP000257109"/>
    </source>
</evidence>
<feature type="non-terminal residue" evidence="1">
    <location>
        <position position="1"/>
    </location>
</feature>
<dbReference type="Proteomes" id="UP000257109">
    <property type="component" value="Unassembled WGS sequence"/>
</dbReference>
<proteinExistence type="predicted"/>
<sequence length="67" mass="7990">MRSWRWPYCYNKYTYKTPSDNVFIKELPRTRFHDLIGQWNRGFSTTASAKILGFGFFNVVARTLECC</sequence>
<dbReference type="EMBL" id="QJKJ01008244">
    <property type="protein sequence ID" value="RDX80368.1"/>
    <property type="molecule type" value="Genomic_DNA"/>
</dbReference>